<evidence type="ECO:0000313" key="3">
    <source>
        <dbReference type="Proteomes" id="UP000252415"/>
    </source>
</evidence>
<dbReference type="AlphaFoldDB" id="A0A368W6N0"/>
<comment type="similarity">
    <text evidence="1">Belongs to the HesB/IscA family.</text>
</comment>
<dbReference type="InterPro" id="IPR035903">
    <property type="entry name" value="HesB-like_dom_sf"/>
</dbReference>
<dbReference type="SUPFAM" id="SSF89360">
    <property type="entry name" value="HesB-like domain"/>
    <property type="match status" value="1"/>
</dbReference>
<reference evidence="2 3" key="1">
    <citation type="submission" date="2018-07" db="EMBL/GenBank/DDBJ databases">
        <title>Genomic Encyclopedia of Type Strains, Phase III (KMG-III): the genomes of soil and plant-associated and newly described type strains.</title>
        <authorList>
            <person name="Whitman W."/>
        </authorList>
    </citation>
    <scope>NUCLEOTIDE SEQUENCE [LARGE SCALE GENOMIC DNA]</scope>
    <source>
        <strain evidence="2 3">CECT 7506</strain>
    </source>
</reference>
<keyword evidence="3" id="KW-1185">Reference proteome</keyword>
<organism evidence="2 3">
    <name type="scientific">Paenibacillus prosopidis</name>
    <dbReference type="NCBI Taxonomy" id="630520"/>
    <lineage>
        <taxon>Bacteria</taxon>
        <taxon>Bacillati</taxon>
        <taxon>Bacillota</taxon>
        <taxon>Bacilli</taxon>
        <taxon>Bacillales</taxon>
        <taxon>Paenibacillaceae</taxon>
        <taxon>Paenibacillus</taxon>
    </lineage>
</organism>
<evidence type="ECO:0000256" key="1">
    <source>
        <dbReference type="ARBA" id="ARBA00006718"/>
    </source>
</evidence>
<evidence type="ECO:0000313" key="2">
    <source>
        <dbReference type="EMBL" id="RCW48842.1"/>
    </source>
</evidence>
<dbReference type="InterPro" id="IPR008326">
    <property type="entry name" value="PdhI-like"/>
</dbReference>
<dbReference type="PIRSF" id="PIRSF034852">
    <property type="entry name" value="UCP034852"/>
    <property type="match status" value="1"/>
</dbReference>
<protein>
    <submittedName>
        <fullName evidence="2">Uncharacterized protein YneR</fullName>
    </submittedName>
</protein>
<name>A0A368W6N0_9BACL</name>
<gene>
    <name evidence="2" type="ORF">DFP97_10525</name>
</gene>
<dbReference type="OrthoDB" id="1645729at2"/>
<accession>A0A368W6N0</accession>
<dbReference type="EMBL" id="QPJD01000005">
    <property type="protein sequence ID" value="RCW48842.1"/>
    <property type="molecule type" value="Genomic_DNA"/>
</dbReference>
<proteinExistence type="inferred from homology"/>
<comment type="caution">
    <text evidence="2">The sequence shown here is derived from an EMBL/GenBank/DDBJ whole genome shotgun (WGS) entry which is preliminary data.</text>
</comment>
<dbReference type="Proteomes" id="UP000252415">
    <property type="component" value="Unassembled WGS sequence"/>
</dbReference>
<dbReference type="RefSeq" id="WP_114379610.1">
    <property type="nucleotide sequence ID" value="NZ_QPJD01000005.1"/>
</dbReference>
<sequence>MKLVVEQPAARWYKTEMGLADGDSVRIFVRLGGCGSVHPGLSLGVIKDVPRSAGLSEAVEGVTFYIEEDNIWYLENKDLRISFDEKYEEIKMDVE</sequence>